<evidence type="ECO:0000313" key="2">
    <source>
        <dbReference type="Proteomes" id="UP000183275"/>
    </source>
</evidence>
<dbReference type="EMBL" id="FOIS01000004">
    <property type="protein sequence ID" value="SEW22573.1"/>
    <property type="molecule type" value="Genomic_DNA"/>
</dbReference>
<gene>
    <name evidence="1" type="ORF">SAMN05216285_3150</name>
</gene>
<name>A0A1I0Q6M0_9EURY</name>
<dbReference type="AlphaFoldDB" id="A0A1I0Q6M0"/>
<sequence length="53" mass="5486">MRNDVETDDFETPSLPTCPVCGAPVTLLIATGPVEGTARPCGCSVPPGTLQRD</sequence>
<evidence type="ECO:0008006" key="3">
    <source>
        <dbReference type="Google" id="ProtNLM"/>
    </source>
</evidence>
<dbReference type="OrthoDB" id="193769at2157"/>
<dbReference type="Proteomes" id="UP000183275">
    <property type="component" value="Unassembled WGS sequence"/>
</dbReference>
<dbReference type="RefSeq" id="WP_173424893.1">
    <property type="nucleotide sequence ID" value="NZ_FOIS01000004.1"/>
</dbReference>
<evidence type="ECO:0000313" key="1">
    <source>
        <dbReference type="EMBL" id="SEW22573.1"/>
    </source>
</evidence>
<reference evidence="2" key="1">
    <citation type="submission" date="2016-10" db="EMBL/GenBank/DDBJ databases">
        <authorList>
            <person name="Varghese N."/>
        </authorList>
    </citation>
    <scope>NUCLEOTIDE SEQUENCE [LARGE SCALE GENOMIC DNA]</scope>
    <source>
        <strain evidence="2">CGMCC 1.12284</strain>
    </source>
</reference>
<keyword evidence="2" id="KW-1185">Reference proteome</keyword>
<accession>A0A1I0Q6M0</accession>
<organism evidence="1 2">
    <name type="scientific">Natrinema salifodinae</name>
    <dbReference type="NCBI Taxonomy" id="1202768"/>
    <lineage>
        <taxon>Archaea</taxon>
        <taxon>Methanobacteriati</taxon>
        <taxon>Methanobacteriota</taxon>
        <taxon>Stenosarchaea group</taxon>
        <taxon>Halobacteria</taxon>
        <taxon>Halobacteriales</taxon>
        <taxon>Natrialbaceae</taxon>
        <taxon>Natrinema</taxon>
    </lineage>
</organism>
<proteinExistence type="predicted"/>
<protein>
    <recommendedName>
        <fullName evidence="3">Small CPxCG-related zinc finger protein</fullName>
    </recommendedName>
</protein>